<dbReference type="FunCoup" id="A0A7M7MG91">
    <property type="interactions" value="920"/>
</dbReference>
<dbReference type="KEGG" id="vde:111249671"/>
<dbReference type="GO" id="GO:0006457">
    <property type="term" value="P:protein folding"/>
    <property type="evidence" value="ECO:0007669"/>
    <property type="project" value="InterPro"/>
</dbReference>
<dbReference type="FunFam" id="1.10.287.110:FF:000106">
    <property type="entry name" value="Putative heat shock protein-like protein"/>
    <property type="match status" value="1"/>
</dbReference>
<dbReference type="FunFam" id="2.60.260.20:FF:000002">
    <property type="entry name" value="Dnaj homolog subfamily b member"/>
    <property type="match status" value="1"/>
</dbReference>
<dbReference type="InterPro" id="IPR018253">
    <property type="entry name" value="DnaJ_domain_CS"/>
</dbReference>
<protein>
    <recommendedName>
        <fullName evidence="2">J domain-containing protein</fullName>
    </recommendedName>
</protein>
<accession>A0A7M7MG91</accession>
<dbReference type="PROSITE" id="PS00636">
    <property type="entry name" value="DNAJ_1"/>
    <property type="match status" value="1"/>
</dbReference>
<dbReference type="InterPro" id="IPR008971">
    <property type="entry name" value="HSP40/DnaJ_pept-bd"/>
</dbReference>
<dbReference type="OrthoDB" id="550424at2759"/>
<dbReference type="InterPro" id="IPR002939">
    <property type="entry name" value="DnaJ_C"/>
</dbReference>
<dbReference type="CDD" id="cd06257">
    <property type="entry name" value="DnaJ"/>
    <property type="match status" value="1"/>
</dbReference>
<dbReference type="CDD" id="cd10747">
    <property type="entry name" value="DnaJ_C"/>
    <property type="match status" value="1"/>
</dbReference>
<dbReference type="Pfam" id="PF01556">
    <property type="entry name" value="DnaJ_C"/>
    <property type="match status" value="1"/>
</dbReference>
<reference evidence="3" key="1">
    <citation type="submission" date="2021-01" db="UniProtKB">
        <authorList>
            <consortium name="EnsemblMetazoa"/>
        </authorList>
    </citation>
    <scope>IDENTIFICATION</scope>
</reference>
<dbReference type="InParanoid" id="A0A7M7MG91"/>
<dbReference type="Pfam" id="PF00226">
    <property type="entry name" value="DnaJ"/>
    <property type="match status" value="1"/>
</dbReference>
<evidence type="ECO:0000259" key="2">
    <source>
        <dbReference type="PROSITE" id="PS50076"/>
    </source>
</evidence>
<dbReference type="GeneID" id="111249671"/>
<dbReference type="Proteomes" id="UP000594260">
    <property type="component" value="Unplaced"/>
</dbReference>
<dbReference type="PANTHER" id="PTHR24078">
    <property type="entry name" value="DNAJ HOMOLOG SUBFAMILY C MEMBER"/>
    <property type="match status" value="1"/>
</dbReference>
<dbReference type="Gene3D" id="1.10.287.110">
    <property type="entry name" value="DnaJ domain"/>
    <property type="match status" value="1"/>
</dbReference>
<dbReference type="PANTHER" id="PTHR24078:SF553">
    <property type="entry name" value="DNAJ HOMOLOG SUBFAMILY B MEMBER 5"/>
    <property type="match status" value="1"/>
</dbReference>
<dbReference type="GO" id="GO:0005829">
    <property type="term" value="C:cytosol"/>
    <property type="evidence" value="ECO:0007669"/>
    <property type="project" value="TreeGrafter"/>
</dbReference>
<dbReference type="OMA" id="MGRDYYK"/>
<feature type="domain" description="J" evidence="2">
    <location>
        <begin position="8"/>
        <end position="72"/>
    </location>
</feature>
<organism evidence="3 4">
    <name type="scientific">Varroa destructor</name>
    <name type="common">Honeybee mite</name>
    <dbReference type="NCBI Taxonomy" id="109461"/>
    <lineage>
        <taxon>Eukaryota</taxon>
        <taxon>Metazoa</taxon>
        <taxon>Ecdysozoa</taxon>
        <taxon>Arthropoda</taxon>
        <taxon>Chelicerata</taxon>
        <taxon>Arachnida</taxon>
        <taxon>Acari</taxon>
        <taxon>Parasitiformes</taxon>
        <taxon>Mesostigmata</taxon>
        <taxon>Gamasina</taxon>
        <taxon>Dermanyssoidea</taxon>
        <taxon>Varroidae</taxon>
        <taxon>Varroa</taxon>
    </lineage>
</organism>
<name>A0A7M7MG91_VARDE</name>
<dbReference type="GO" id="GO:0051087">
    <property type="term" value="F:protein-folding chaperone binding"/>
    <property type="evidence" value="ECO:0007669"/>
    <property type="project" value="TreeGrafter"/>
</dbReference>
<evidence type="ECO:0000256" key="1">
    <source>
        <dbReference type="ARBA" id="ARBA00023186"/>
    </source>
</evidence>
<dbReference type="SMART" id="SM00271">
    <property type="entry name" value="DnaJ"/>
    <property type="match status" value="1"/>
</dbReference>
<dbReference type="PROSITE" id="PS50076">
    <property type="entry name" value="DNAJ_2"/>
    <property type="match status" value="1"/>
</dbReference>
<dbReference type="AlphaFoldDB" id="A0A7M7MG91"/>
<dbReference type="Gene3D" id="2.60.260.20">
    <property type="entry name" value="Urease metallochaperone UreE, N-terminal domain"/>
    <property type="match status" value="2"/>
</dbReference>
<sequence length="355" mass="39203">MVVKMAKDLYSILGVTKDATLDEIKKAYRKLALKYHPDKNKSPEAAEKFREVSSAYEILSNKEKRETYDKFGEEGLRVGGAGGAGGRGPGGTGSGTRFYTSTDPMSTFAQFFGTDNPFENFFNLSGTGLGSGVSGNFFEDHMDVDAGDIFGPGLRNHAFRSQSFTAGTRKSPKQDPPVEHDLFVSLEDILKGCTKKMKISRKVLAPDGRTTRREEKVLTINVKPGWKAGTKITFQKEGDQSPGTTPADIVFIIRDKPHELFKRDGVDIRYTAKITLREALTGTRIQVPTLQGGTVSLHYNELIKPTTTKRVQGQGLPYPRDPSKRGDMIISFDIRFPDQLPPATKEILYDALPAK</sequence>
<dbReference type="InterPro" id="IPR051339">
    <property type="entry name" value="DnaJ_subfamily_B"/>
</dbReference>
<dbReference type="GO" id="GO:0051082">
    <property type="term" value="F:unfolded protein binding"/>
    <property type="evidence" value="ECO:0007669"/>
    <property type="project" value="InterPro"/>
</dbReference>
<dbReference type="SUPFAM" id="SSF49493">
    <property type="entry name" value="HSP40/DnaJ peptide-binding domain"/>
    <property type="match status" value="2"/>
</dbReference>
<dbReference type="RefSeq" id="XP_022659589.1">
    <property type="nucleotide sequence ID" value="XM_022803854.1"/>
</dbReference>
<evidence type="ECO:0000313" key="4">
    <source>
        <dbReference type="Proteomes" id="UP000594260"/>
    </source>
</evidence>
<keyword evidence="1" id="KW-0143">Chaperone</keyword>
<proteinExistence type="predicted"/>
<evidence type="ECO:0000313" key="3">
    <source>
        <dbReference type="EnsemblMetazoa" id="XP_022659589"/>
    </source>
</evidence>
<dbReference type="InterPro" id="IPR001623">
    <property type="entry name" value="DnaJ_domain"/>
</dbReference>
<dbReference type="PRINTS" id="PR00625">
    <property type="entry name" value="JDOMAIN"/>
</dbReference>
<dbReference type="FunFam" id="2.60.260.20:FF:000026">
    <property type="entry name" value="Uncharacterized protein, isoform B"/>
    <property type="match status" value="1"/>
</dbReference>
<dbReference type="SUPFAM" id="SSF46565">
    <property type="entry name" value="Chaperone J-domain"/>
    <property type="match status" value="1"/>
</dbReference>
<dbReference type="EnsemblMetazoa" id="XM_022803854">
    <property type="protein sequence ID" value="XP_022659589"/>
    <property type="gene ID" value="LOC111249671"/>
</dbReference>
<dbReference type="InterPro" id="IPR036869">
    <property type="entry name" value="J_dom_sf"/>
</dbReference>
<keyword evidence="4" id="KW-1185">Reference proteome</keyword>